<evidence type="ECO:0000313" key="1">
    <source>
        <dbReference type="EMBL" id="MPC21688.1"/>
    </source>
</evidence>
<dbReference type="Proteomes" id="UP000324222">
    <property type="component" value="Unassembled WGS sequence"/>
</dbReference>
<accession>A0A5B7DJV6</accession>
<comment type="caution">
    <text evidence="1">The sequence shown here is derived from an EMBL/GenBank/DDBJ whole genome shotgun (WGS) entry which is preliminary data.</text>
</comment>
<gene>
    <name evidence="1" type="ORF">E2C01_014679</name>
</gene>
<dbReference type="AlphaFoldDB" id="A0A5B7DJV6"/>
<name>A0A5B7DJV6_PORTR</name>
<sequence length="285" mass="30140">MKVVREFIPLTVYHGSSTATAAPAPTSKAVFEASPDERTVVAVQAATPTMLPVAVLVLPQRGRLGIVITVRQRRWAAPVKPRLVAVLQLGPRGTPGPITAVIVRGAAGATPRGAVVPGGFINGLHHHGAVIEQNPGLTVLGLAGFLTAPKVHISEPLVRTEGHLHIHVSEPLELTVQRLAHHLVTGFGVQVGHTQHFVGGGRWSTRRPPEVIPVQIVTAARTAAAAAPAPLVLATVLIPTHARPRPLAGRGEVSFPSSLHGAGVVIEEDIEDDFKVTNYEHLWKK</sequence>
<protein>
    <submittedName>
        <fullName evidence="1">Uncharacterized protein</fullName>
    </submittedName>
</protein>
<evidence type="ECO:0000313" key="2">
    <source>
        <dbReference type="Proteomes" id="UP000324222"/>
    </source>
</evidence>
<keyword evidence="2" id="KW-1185">Reference proteome</keyword>
<dbReference type="EMBL" id="VSRR010001004">
    <property type="protein sequence ID" value="MPC21688.1"/>
    <property type="molecule type" value="Genomic_DNA"/>
</dbReference>
<organism evidence="1 2">
    <name type="scientific">Portunus trituberculatus</name>
    <name type="common">Swimming crab</name>
    <name type="synonym">Neptunus trituberculatus</name>
    <dbReference type="NCBI Taxonomy" id="210409"/>
    <lineage>
        <taxon>Eukaryota</taxon>
        <taxon>Metazoa</taxon>
        <taxon>Ecdysozoa</taxon>
        <taxon>Arthropoda</taxon>
        <taxon>Crustacea</taxon>
        <taxon>Multicrustacea</taxon>
        <taxon>Malacostraca</taxon>
        <taxon>Eumalacostraca</taxon>
        <taxon>Eucarida</taxon>
        <taxon>Decapoda</taxon>
        <taxon>Pleocyemata</taxon>
        <taxon>Brachyura</taxon>
        <taxon>Eubrachyura</taxon>
        <taxon>Portunoidea</taxon>
        <taxon>Portunidae</taxon>
        <taxon>Portuninae</taxon>
        <taxon>Portunus</taxon>
    </lineage>
</organism>
<proteinExistence type="predicted"/>
<reference evidence="1 2" key="1">
    <citation type="submission" date="2019-05" db="EMBL/GenBank/DDBJ databases">
        <title>Another draft genome of Portunus trituberculatus and its Hox gene families provides insights of decapod evolution.</title>
        <authorList>
            <person name="Jeong J.-H."/>
            <person name="Song I."/>
            <person name="Kim S."/>
            <person name="Choi T."/>
            <person name="Kim D."/>
            <person name="Ryu S."/>
            <person name="Kim W."/>
        </authorList>
    </citation>
    <scope>NUCLEOTIDE SEQUENCE [LARGE SCALE GENOMIC DNA]</scope>
    <source>
        <tissue evidence="1">Muscle</tissue>
    </source>
</reference>